<dbReference type="NCBIfam" id="TIGR00186">
    <property type="entry name" value="rRNA_methyl_3"/>
    <property type="match status" value="1"/>
</dbReference>
<dbReference type="Gene3D" id="3.40.1280.10">
    <property type="match status" value="1"/>
</dbReference>
<protein>
    <submittedName>
        <fullName evidence="5">23S rRNA (Guanosine2251-2'-O)-methyltransferase</fullName>
    </submittedName>
</protein>
<evidence type="ECO:0000256" key="3">
    <source>
        <dbReference type="ARBA" id="ARBA00022679"/>
    </source>
</evidence>
<dbReference type="PANTHER" id="PTHR46429:SF1">
    <property type="entry name" value="23S RRNA (GUANOSINE-2'-O-)-METHYLTRANSFERASE RLMB"/>
    <property type="match status" value="1"/>
</dbReference>
<dbReference type="Gene3D" id="3.30.1330.30">
    <property type="match status" value="1"/>
</dbReference>
<dbReference type="EMBL" id="SOEG01000018">
    <property type="protein sequence ID" value="TDX49304.1"/>
    <property type="molecule type" value="Genomic_DNA"/>
</dbReference>
<dbReference type="SUPFAM" id="SSF75217">
    <property type="entry name" value="alpha/beta knot"/>
    <property type="match status" value="1"/>
</dbReference>
<gene>
    <name evidence="5" type="ORF">C7959_11857</name>
</gene>
<dbReference type="InterPro" id="IPR029026">
    <property type="entry name" value="tRNA_m1G_MTases_N"/>
</dbReference>
<dbReference type="GO" id="GO:0008173">
    <property type="term" value="F:RNA methyltransferase activity"/>
    <property type="evidence" value="ECO:0007669"/>
    <property type="project" value="InterPro"/>
</dbReference>
<dbReference type="RefSeq" id="WP_134117329.1">
    <property type="nucleotide sequence ID" value="NZ_SOEG01000018.1"/>
</dbReference>
<proteinExistence type="inferred from homology"/>
<dbReference type="InterPro" id="IPR001537">
    <property type="entry name" value="SpoU_MeTrfase"/>
</dbReference>
<dbReference type="STRING" id="926561.GCA_000379025_02209"/>
<comment type="similarity">
    <text evidence="1">Belongs to the class IV-like SAM-binding methyltransferase superfamily. RNA methyltransferase TrmH family.</text>
</comment>
<dbReference type="InterPro" id="IPR029028">
    <property type="entry name" value="Alpha/beta_knot_MTases"/>
</dbReference>
<evidence type="ECO:0000259" key="4">
    <source>
        <dbReference type="SMART" id="SM00967"/>
    </source>
</evidence>
<accession>A0A4R8H401</accession>
<evidence type="ECO:0000256" key="2">
    <source>
        <dbReference type="ARBA" id="ARBA00022603"/>
    </source>
</evidence>
<evidence type="ECO:0000313" key="5">
    <source>
        <dbReference type="EMBL" id="TDX49304.1"/>
    </source>
</evidence>
<dbReference type="Pfam" id="PF00588">
    <property type="entry name" value="SpoU_methylase"/>
    <property type="match status" value="1"/>
</dbReference>
<dbReference type="InterPro" id="IPR013123">
    <property type="entry name" value="SpoU_subst-bd"/>
</dbReference>
<dbReference type="FunFam" id="3.40.1280.10:FF:000008">
    <property type="entry name" value="Group 3 RNA methyltransferase TrmH"/>
    <property type="match status" value="1"/>
</dbReference>
<evidence type="ECO:0000313" key="6">
    <source>
        <dbReference type="Proteomes" id="UP000295832"/>
    </source>
</evidence>
<dbReference type="PANTHER" id="PTHR46429">
    <property type="entry name" value="23S RRNA (GUANOSINE-2'-O-)-METHYLTRANSFERASE RLMB"/>
    <property type="match status" value="1"/>
</dbReference>
<sequence>MINIEGRNPVIEALKAGRKIEKILLLDSAHGEAIDTIYQLSKKENLKIEKVSKNKLDNISNSHAHQGVIAIAEKLKYWNLDDLISHSKEQVEDPLLILLDELKDPHNLGSILRSADAAGAQGVVIPKRRSVGFTPVVAKSSAGAIEYVPVAQVTNMARTIDKLKNEGFWICGADVDTNQTCYQANLKGSLGLVIGSEGSGMRRLVKEKCDFLVKLPMKGHVDSLNASVAAGILIYESLRQRMREE</sequence>
<keyword evidence="6" id="KW-1185">Reference proteome</keyword>
<keyword evidence="3 5" id="KW-0808">Transferase</keyword>
<dbReference type="AlphaFoldDB" id="A0A4R8H401"/>
<dbReference type="InterPro" id="IPR004441">
    <property type="entry name" value="rRNA_MeTrfase_TrmH"/>
</dbReference>
<dbReference type="SUPFAM" id="SSF55315">
    <property type="entry name" value="L30e-like"/>
    <property type="match status" value="1"/>
</dbReference>
<dbReference type="Proteomes" id="UP000295832">
    <property type="component" value="Unassembled WGS sequence"/>
</dbReference>
<organism evidence="5 6">
    <name type="scientific">Orenia marismortui</name>
    <dbReference type="NCBI Taxonomy" id="46469"/>
    <lineage>
        <taxon>Bacteria</taxon>
        <taxon>Bacillati</taxon>
        <taxon>Bacillota</taxon>
        <taxon>Clostridia</taxon>
        <taxon>Halanaerobiales</taxon>
        <taxon>Halobacteroidaceae</taxon>
        <taxon>Orenia</taxon>
    </lineage>
</organism>
<dbReference type="InterPro" id="IPR029064">
    <property type="entry name" value="Ribosomal_eL30-like_sf"/>
</dbReference>
<evidence type="ECO:0000256" key="1">
    <source>
        <dbReference type="ARBA" id="ARBA00007228"/>
    </source>
</evidence>
<dbReference type="SMART" id="SM00967">
    <property type="entry name" value="SpoU_sub_bind"/>
    <property type="match status" value="1"/>
</dbReference>
<reference evidence="5 6" key="1">
    <citation type="submission" date="2019-03" db="EMBL/GenBank/DDBJ databases">
        <title>Subsurface microbial communities from deep shales in Ohio and West Virginia, USA.</title>
        <authorList>
            <person name="Wrighton K."/>
        </authorList>
    </citation>
    <scope>NUCLEOTIDE SEQUENCE [LARGE SCALE GENOMIC DNA]</scope>
    <source>
        <strain evidence="5 6">MSL 6dP</strain>
    </source>
</reference>
<dbReference type="GO" id="GO:0003723">
    <property type="term" value="F:RNA binding"/>
    <property type="evidence" value="ECO:0007669"/>
    <property type="project" value="InterPro"/>
</dbReference>
<dbReference type="CDD" id="cd18103">
    <property type="entry name" value="SpoU-like_RlmB"/>
    <property type="match status" value="1"/>
</dbReference>
<dbReference type="GO" id="GO:0032259">
    <property type="term" value="P:methylation"/>
    <property type="evidence" value="ECO:0007669"/>
    <property type="project" value="UniProtKB-KW"/>
</dbReference>
<dbReference type="GO" id="GO:0005829">
    <property type="term" value="C:cytosol"/>
    <property type="evidence" value="ECO:0007669"/>
    <property type="project" value="TreeGrafter"/>
</dbReference>
<comment type="caution">
    <text evidence="5">The sequence shown here is derived from an EMBL/GenBank/DDBJ whole genome shotgun (WGS) entry which is preliminary data.</text>
</comment>
<keyword evidence="2 5" id="KW-0489">Methyltransferase</keyword>
<feature type="domain" description="RNA 2-O ribose methyltransferase substrate binding" evidence="4">
    <location>
        <begin position="3"/>
        <end position="78"/>
    </location>
</feature>
<name>A0A4R8H401_9FIRM</name>
<dbReference type="GO" id="GO:0006396">
    <property type="term" value="P:RNA processing"/>
    <property type="evidence" value="ECO:0007669"/>
    <property type="project" value="InterPro"/>
</dbReference>
<dbReference type="Pfam" id="PF08032">
    <property type="entry name" value="SpoU_sub_bind"/>
    <property type="match status" value="1"/>
</dbReference>